<proteinExistence type="predicted"/>
<dbReference type="AlphaFoldDB" id="X0YZF5"/>
<reference evidence="1" key="1">
    <citation type="journal article" date="2014" name="Front. Microbiol.">
        <title>High frequency of phylogenetically diverse reductive dehalogenase-homologous genes in deep subseafloor sedimentary metagenomes.</title>
        <authorList>
            <person name="Kawai M."/>
            <person name="Futagami T."/>
            <person name="Toyoda A."/>
            <person name="Takaki Y."/>
            <person name="Nishi S."/>
            <person name="Hori S."/>
            <person name="Arai W."/>
            <person name="Tsubouchi T."/>
            <person name="Morono Y."/>
            <person name="Uchiyama I."/>
            <person name="Ito T."/>
            <person name="Fujiyama A."/>
            <person name="Inagaki F."/>
            <person name="Takami H."/>
        </authorList>
    </citation>
    <scope>NUCLEOTIDE SEQUENCE</scope>
    <source>
        <strain evidence="1">Expedition CK06-06</strain>
    </source>
</reference>
<sequence length="147" mass="17322">MYAGMDSTYSGMIHAMEKAEYKDVEYYQMHAKSKNNDLYKAICNLNYDDFYLQYGKKAIPVKDEGERRFVKEKYNDLTPIIVEEKIYKYIASSGAFRTSSKARVKTQVTPYSICKTFERKHKNIMSKKMAAAFSNQILELSREWKMR</sequence>
<comment type="caution">
    <text evidence="1">The sequence shown here is derived from an EMBL/GenBank/DDBJ whole genome shotgun (WGS) entry which is preliminary data.</text>
</comment>
<protein>
    <submittedName>
        <fullName evidence="1">Uncharacterized protein</fullName>
    </submittedName>
</protein>
<gene>
    <name evidence="1" type="ORF">S01H4_18727</name>
</gene>
<name>X0YZF5_9ZZZZ</name>
<dbReference type="EMBL" id="BART01008310">
    <property type="protein sequence ID" value="GAG53628.1"/>
    <property type="molecule type" value="Genomic_DNA"/>
</dbReference>
<evidence type="ECO:0000313" key="1">
    <source>
        <dbReference type="EMBL" id="GAG53628.1"/>
    </source>
</evidence>
<organism evidence="1">
    <name type="scientific">marine sediment metagenome</name>
    <dbReference type="NCBI Taxonomy" id="412755"/>
    <lineage>
        <taxon>unclassified sequences</taxon>
        <taxon>metagenomes</taxon>
        <taxon>ecological metagenomes</taxon>
    </lineage>
</organism>
<accession>X0YZF5</accession>